<evidence type="ECO:0000256" key="2">
    <source>
        <dbReference type="ARBA" id="ARBA00023015"/>
    </source>
</evidence>
<evidence type="ECO:0000313" key="8">
    <source>
        <dbReference type="Proteomes" id="UP000008311"/>
    </source>
</evidence>
<sequence length="125" mass="14406">MRLTKERKNTWFDHGWHEFAKFYSLSHGQFLVFKHEGLSNFRVHILDMTACEITYSCIVRSGDEQEQPSNHFDETEDDDCFGFLSPTACPSRGKGASNKRKCHLSEKNLHRFCSGSDHPGINKLP</sequence>
<dbReference type="AlphaFoldDB" id="B9RZG7"/>
<evidence type="ECO:0000313" key="7">
    <source>
        <dbReference type="EMBL" id="EEF43347.1"/>
    </source>
</evidence>
<dbReference type="PANTHER" id="PTHR31920">
    <property type="entry name" value="B3 DOMAIN-CONTAINING"/>
    <property type="match status" value="1"/>
</dbReference>
<proteinExistence type="predicted"/>
<dbReference type="InterPro" id="IPR003340">
    <property type="entry name" value="B3_DNA-bd"/>
</dbReference>
<dbReference type="InterPro" id="IPR050655">
    <property type="entry name" value="Plant_B3_domain"/>
</dbReference>
<accession>B9RZG7</accession>
<evidence type="ECO:0000259" key="6">
    <source>
        <dbReference type="PROSITE" id="PS50863"/>
    </source>
</evidence>
<keyword evidence="3" id="KW-0238">DNA-binding</keyword>
<dbReference type="PANTHER" id="PTHR31920:SF51">
    <property type="entry name" value="BINDING PROTEIN, PUTATIVE-RELATED"/>
    <property type="match status" value="1"/>
</dbReference>
<name>B9RZG7_RICCO</name>
<evidence type="ECO:0000256" key="3">
    <source>
        <dbReference type="ARBA" id="ARBA00023125"/>
    </source>
</evidence>
<dbReference type="GO" id="GO:0003677">
    <property type="term" value="F:DNA binding"/>
    <property type="evidence" value="ECO:0007669"/>
    <property type="project" value="UniProtKB-KW"/>
</dbReference>
<reference evidence="8" key="1">
    <citation type="journal article" date="2010" name="Nat. Biotechnol.">
        <title>Draft genome sequence of the oilseed species Ricinus communis.</title>
        <authorList>
            <person name="Chan A.P."/>
            <person name="Crabtree J."/>
            <person name="Zhao Q."/>
            <person name="Lorenzi H."/>
            <person name="Orvis J."/>
            <person name="Puiu D."/>
            <person name="Melake-Berhan A."/>
            <person name="Jones K.M."/>
            <person name="Redman J."/>
            <person name="Chen G."/>
            <person name="Cahoon E.B."/>
            <person name="Gedil M."/>
            <person name="Stanke M."/>
            <person name="Haas B.J."/>
            <person name="Wortman J.R."/>
            <person name="Fraser-Liggett C.M."/>
            <person name="Ravel J."/>
            <person name="Rabinowicz P.D."/>
        </authorList>
    </citation>
    <scope>NUCLEOTIDE SEQUENCE [LARGE SCALE GENOMIC DNA]</scope>
    <source>
        <strain evidence="8">cv. Hale</strain>
    </source>
</reference>
<evidence type="ECO:0000256" key="4">
    <source>
        <dbReference type="ARBA" id="ARBA00023163"/>
    </source>
</evidence>
<organism evidence="7 8">
    <name type="scientific">Ricinus communis</name>
    <name type="common">Castor bean</name>
    <dbReference type="NCBI Taxonomy" id="3988"/>
    <lineage>
        <taxon>Eukaryota</taxon>
        <taxon>Viridiplantae</taxon>
        <taxon>Streptophyta</taxon>
        <taxon>Embryophyta</taxon>
        <taxon>Tracheophyta</taxon>
        <taxon>Spermatophyta</taxon>
        <taxon>Magnoliopsida</taxon>
        <taxon>eudicotyledons</taxon>
        <taxon>Gunneridae</taxon>
        <taxon>Pentapetalae</taxon>
        <taxon>rosids</taxon>
        <taxon>fabids</taxon>
        <taxon>Malpighiales</taxon>
        <taxon>Euphorbiaceae</taxon>
        <taxon>Acalyphoideae</taxon>
        <taxon>Acalypheae</taxon>
        <taxon>Ricinus</taxon>
    </lineage>
</organism>
<dbReference type="STRING" id="3988.B9RZG7"/>
<keyword evidence="2" id="KW-0805">Transcription regulation</keyword>
<dbReference type="SUPFAM" id="SSF101936">
    <property type="entry name" value="DNA-binding pseudobarrel domain"/>
    <property type="match status" value="1"/>
</dbReference>
<protein>
    <recommendedName>
        <fullName evidence="6">TF-B3 domain-containing protein</fullName>
    </recommendedName>
</protein>
<keyword evidence="4" id="KW-0804">Transcription</keyword>
<dbReference type="Gene3D" id="2.40.330.10">
    <property type="entry name" value="DNA-binding pseudobarrel domain"/>
    <property type="match status" value="1"/>
</dbReference>
<feature type="domain" description="TF-B3" evidence="6">
    <location>
        <begin position="1"/>
        <end position="49"/>
    </location>
</feature>
<dbReference type="GO" id="GO:0005634">
    <property type="term" value="C:nucleus"/>
    <property type="evidence" value="ECO:0007669"/>
    <property type="project" value="UniProtKB-SubCell"/>
</dbReference>
<dbReference type="EMBL" id="EQ973834">
    <property type="protein sequence ID" value="EEF43347.1"/>
    <property type="molecule type" value="Genomic_DNA"/>
</dbReference>
<comment type="subcellular location">
    <subcellularLocation>
        <location evidence="1">Nucleus</location>
    </subcellularLocation>
</comment>
<dbReference type="Proteomes" id="UP000008311">
    <property type="component" value="Unassembled WGS sequence"/>
</dbReference>
<evidence type="ECO:0000256" key="1">
    <source>
        <dbReference type="ARBA" id="ARBA00004123"/>
    </source>
</evidence>
<keyword evidence="5" id="KW-0539">Nucleus</keyword>
<evidence type="ECO:0000256" key="5">
    <source>
        <dbReference type="ARBA" id="ARBA00023242"/>
    </source>
</evidence>
<keyword evidence="8" id="KW-1185">Reference proteome</keyword>
<gene>
    <name evidence="7" type="ORF">RCOM_0939080</name>
</gene>
<dbReference type="InterPro" id="IPR015300">
    <property type="entry name" value="DNA-bd_pseudobarrel_sf"/>
</dbReference>
<dbReference type="PROSITE" id="PS50863">
    <property type="entry name" value="B3"/>
    <property type="match status" value="1"/>
</dbReference>
<dbReference type="InParanoid" id="B9RZG7"/>